<evidence type="ECO:0000313" key="1">
    <source>
        <dbReference type="EMBL" id="KAI6086594.1"/>
    </source>
</evidence>
<evidence type="ECO:0000313" key="2">
    <source>
        <dbReference type="Proteomes" id="UP001497680"/>
    </source>
</evidence>
<gene>
    <name evidence="1" type="ORF">F4821DRAFT_126519</name>
</gene>
<name>A0ACC0D1Q9_9PEZI</name>
<organism evidence="1 2">
    <name type="scientific">Hypoxylon rubiginosum</name>
    <dbReference type="NCBI Taxonomy" id="110542"/>
    <lineage>
        <taxon>Eukaryota</taxon>
        <taxon>Fungi</taxon>
        <taxon>Dikarya</taxon>
        <taxon>Ascomycota</taxon>
        <taxon>Pezizomycotina</taxon>
        <taxon>Sordariomycetes</taxon>
        <taxon>Xylariomycetidae</taxon>
        <taxon>Xylariales</taxon>
        <taxon>Hypoxylaceae</taxon>
        <taxon>Hypoxylon</taxon>
    </lineage>
</organism>
<dbReference type="Proteomes" id="UP001497680">
    <property type="component" value="Unassembled WGS sequence"/>
</dbReference>
<comment type="caution">
    <text evidence="1">The sequence shown here is derived from an EMBL/GenBank/DDBJ whole genome shotgun (WGS) entry which is preliminary data.</text>
</comment>
<reference evidence="1 2" key="1">
    <citation type="journal article" date="2022" name="New Phytol.">
        <title>Ecological generalism drives hyperdiversity of secondary metabolite gene clusters in xylarialean endophytes.</title>
        <authorList>
            <person name="Franco M.E.E."/>
            <person name="Wisecaver J.H."/>
            <person name="Arnold A.E."/>
            <person name="Ju Y.M."/>
            <person name="Slot J.C."/>
            <person name="Ahrendt S."/>
            <person name="Moore L.P."/>
            <person name="Eastman K.E."/>
            <person name="Scott K."/>
            <person name="Konkel Z."/>
            <person name="Mondo S.J."/>
            <person name="Kuo A."/>
            <person name="Hayes R.D."/>
            <person name="Haridas S."/>
            <person name="Andreopoulos B."/>
            <person name="Riley R."/>
            <person name="LaButti K."/>
            <person name="Pangilinan J."/>
            <person name="Lipzen A."/>
            <person name="Amirebrahimi M."/>
            <person name="Yan J."/>
            <person name="Adam C."/>
            <person name="Keymanesh K."/>
            <person name="Ng V."/>
            <person name="Louie K."/>
            <person name="Northen T."/>
            <person name="Drula E."/>
            <person name="Henrissat B."/>
            <person name="Hsieh H.M."/>
            <person name="Youens-Clark K."/>
            <person name="Lutzoni F."/>
            <person name="Miadlikowska J."/>
            <person name="Eastwood D.C."/>
            <person name="Hamelin R.C."/>
            <person name="Grigoriev I.V."/>
            <person name="U'Ren J.M."/>
        </authorList>
    </citation>
    <scope>NUCLEOTIDE SEQUENCE [LARGE SCALE GENOMIC DNA]</scope>
    <source>
        <strain evidence="1 2">ER1909</strain>
    </source>
</reference>
<dbReference type="EMBL" id="MU394314">
    <property type="protein sequence ID" value="KAI6086594.1"/>
    <property type="molecule type" value="Genomic_DNA"/>
</dbReference>
<proteinExistence type="predicted"/>
<sequence length="390" mass="44697">MIDQVIRYGNQGRSFNSLLGQIAEIWGIRDLPHIKDLLLYVKDGPINLRVDQDSQKWITTKQFLFLQGLLHTLKTDCPTHSSTPDEVESLRADIRELRQLFNFKHQFPQFRNLPPEIRVMIWGYATPPRFIEVTSSNRLIPLRVRGKFNGLSVPPATAQVCRESRAVACRYGRLVPIIKPQFGSQSNSEASNPDSSDETSQSDSEASEFESSDETSQSDFGNNEPQPKPNWCWFDPSRDSLFISQFSDIPEFVAKYTEHITLSSPVLGSMSASFFPRVKHIDCVEWTYSLPESLDFILEARLFGCNLDNSLVIDVNDIDALIQKVEKDYSSDHLDGLRRMRSNIPDKCGSDWIKYAMRRYHDDKSSCPTFRCVVQIELWTPSPWDNGLIY</sequence>
<keyword evidence="2" id="KW-1185">Reference proteome</keyword>
<accession>A0ACC0D1Q9</accession>
<protein>
    <submittedName>
        <fullName evidence="1">Uncharacterized protein</fullName>
    </submittedName>
</protein>